<evidence type="ECO:0008006" key="4">
    <source>
        <dbReference type="Google" id="ProtNLM"/>
    </source>
</evidence>
<accession>A0A147I459</accession>
<feature type="signal peptide" evidence="1">
    <location>
        <begin position="1"/>
        <end position="28"/>
    </location>
</feature>
<evidence type="ECO:0000313" key="2">
    <source>
        <dbReference type="EMBL" id="KTT72871.1"/>
    </source>
</evidence>
<organism evidence="2 3">
    <name type="scientific">Sphingomonas sanguinis</name>
    <dbReference type="NCBI Taxonomy" id="33051"/>
    <lineage>
        <taxon>Bacteria</taxon>
        <taxon>Pseudomonadati</taxon>
        <taxon>Pseudomonadota</taxon>
        <taxon>Alphaproteobacteria</taxon>
        <taxon>Sphingomonadales</taxon>
        <taxon>Sphingomonadaceae</taxon>
        <taxon>Sphingomonas</taxon>
    </lineage>
</organism>
<dbReference type="Proteomes" id="UP000072867">
    <property type="component" value="Unassembled WGS sequence"/>
</dbReference>
<name>A0A147I459_9SPHN</name>
<proteinExistence type="predicted"/>
<keyword evidence="1" id="KW-0732">Signal</keyword>
<comment type="caution">
    <text evidence="2">The sequence shown here is derived from an EMBL/GenBank/DDBJ whole genome shotgun (WGS) entry which is preliminary data.</text>
</comment>
<dbReference type="AlphaFoldDB" id="A0A147I459"/>
<dbReference type="EMBL" id="LDTD01000023">
    <property type="protein sequence ID" value="KTT72871.1"/>
    <property type="molecule type" value="Genomic_DNA"/>
</dbReference>
<protein>
    <recommendedName>
        <fullName evidence="4">Autotransporter domain-containing protein</fullName>
    </recommendedName>
</protein>
<evidence type="ECO:0000256" key="1">
    <source>
        <dbReference type="SAM" id="SignalP"/>
    </source>
</evidence>
<dbReference type="PATRIC" id="fig|33051.3.peg.1637"/>
<feature type="chain" id="PRO_5007548206" description="Autotransporter domain-containing protein" evidence="1">
    <location>
        <begin position="29"/>
        <end position="169"/>
    </location>
</feature>
<sequence>MLGFRVAQRTIRYLSTVAFGLIATPALADTTVGGATTTPLATSTAGNVTIASGGSITPGGTGAAVTIDSNATVSNAGSITSKDISNSIGILANPGVTSGITNSHMDPTVASFTGGSDFALTPEARKAGWLGNVRLKGGSRYFAVNVDVGEERQQDHTGVAGKMGLTLAF</sequence>
<dbReference type="STRING" id="33051.SB4_06620"/>
<reference evidence="2 3" key="1">
    <citation type="journal article" date="2016" name="Front. Microbiol.">
        <title>Genomic Resource of Rice Seed Associated Bacteria.</title>
        <authorList>
            <person name="Midha S."/>
            <person name="Bansal K."/>
            <person name="Sharma S."/>
            <person name="Kumar N."/>
            <person name="Patil P.P."/>
            <person name="Chaudhry V."/>
            <person name="Patil P.B."/>
        </authorList>
    </citation>
    <scope>NUCLEOTIDE SEQUENCE [LARGE SCALE GENOMIC DNA]</scope>
    <source>
        <strain evidence="2 3">NS319</strain>
    </source>
</reference>
<gene>
    <name evidence="2" type="ORF">NS319_03875</name>
</gene>
<evidence type="ECO:0000313" key="3">
    <source>
        <dbReference type="Proteomes" id="UP000072867"/>
    </source>
</evidence>